<dbReference type="AlphaFoldDB" id="A0A316J8Q5"/>
<dbReference type="Gene3D" id="1.25.40.10">
    <property type="entry name" value="Tetratricopeptide repeat domain"/>
    <property type="match status" value="2"/>
</dbReference>
<comment type="caution">
    <text evidence="2">The sequence shown here is derived from an EMBL/GenBank/DDBJ whole genome shotgun (WGS) entry which is preliminary data.</text>
</comment>
<protein>
    <submittedName>
        <fullName evidence="2">Cellulose synthase</fullName>
    </submittedName>
</protein>
<keyword evidence="3" id="KW-1185">Reference proteome</keyword>
<proteinExistence type="predicted"/>
<dbReference type="InterPro" id="IPR011990">
    <property type="entry name" value="TPR-like_helical_dom_sf"/>
</dbReference>
<dbReference type="OrthoDB" id="7324591at2"/>
<evidence type="ECO:0000256" key="1">
    <source>
        <dbReference type="SAM" id="MobiDB-lite"/>
    </source>
</evidence>
<dbReference type="EMBL" id="QGDB01000004">
    <property type="protein sequence ID" value="PWL17548.1"/>
    <property type="molecule type" value="Genomic_DNA"/>
</dbReference>
<dbReference type="SUPFAM" id="SSF48452">
    <property type="entry name" value="TPR-like"/>
    <property type="match status" value="1"/>
</dbReference>
<evidence type="ECO:0000313" key="3">
    <source>
        <dbReference type="Proteomes" id="UP000245865"/>
    </source>
</evidence>
<dbReference type="Proteomes" id="UP000245865">
    <property type="component" value="Unassembled WGS sequence"/>
</dbReference>
<organism evidence="2 3">
    <name type="scientific">Falsochrobactrum shanghaiense</name>
    <dbReference type="NCBI Taxonomy" id="2201899"/>
    <lineage>
        <taxon>Bacteria</taxon>
        <taxon>Pseudomonadati</taxon>
        <taxon>Pseudomonadota</taxon>
        <taxon>Alphaproteobacteria</taxon>
        <taxon>Hyphomicrobiales</taxon>
        <taxon>Brucellaceae</taxon>
        <taxon>Falsochrobactrum</taxon>
    </lineage>
</organism>
<reference evidence="2 3" key="1">
    <citation type="submission" date="2018-05" db="EMBL/GenBank/DDBJ databases">
        <title>Comparative genomic sequence analysis between strain HN4 and CCM 8460T (Falsochrobactrum ovis) will provide more evidence to prove that HN4 is a new species of Falsochrobactrum.</title>
        <authorList>
            <person name="Lyu W."/>
            <person name="Sun L."/>
            <person name="Yao L."/>
        </authorList>
    </citation>
    <scope>NUCLEOTIDE SEQUENCE [LARGE SCALE GENOMIC DNA]</scope>
    <source>
        <strain evidence="2 3">HN4</strain>
    </source>
</reference>
<name>A0A316J8Q5_9HYPH</name>
<gene>
    <name evidence="2" type="ORF">DKP76_12355</name>
</gene>
<evidence type="ECO:0000313" key="2">
    <source>
        <dbReference type="EMBL" id="PWL17548.1"/>
    </source>
</evidence>
<dbReference type="RefSeq" id="WP_109707071.1">
    <property type="nucleotide sequence ID" value="NZ_QGDB01000004.1"/>
</dbReference>
<feature type="compositionally biased region" description="Low complexity" evidence="1">
    <location>
        <begin position="522"/>
        <end position="532"/>
    </location>
</feature>
<sequence>MKKLFTAFVLAIIALVGIFFWRDGVDGVADGKFAFSDTDASKSETLIKGIFRAAQAGDQPATAPQVDESALRYFASQGDTARFQAEIKRLKTLYPNWTPPDDPLAPADNRDEKLDELWALYGEGRYAELRRLIASRKVEDAAWEAPAELLQKLEHAEKRQRLVNASDNKQYDMVVSLAAEAPELLVCGEVDVLWRLSEAFAKLGKTDRARDGYIYILDNCTVQEERLATIQKALANLPYNEAQEVLAHQKNGTDGKEEFAPQAADIARHFLALAAGDPEIKLDPHYLSTVEALAEQQKLASDAEMLGWYYLRRNDMKPAENWLLRAQEKDDSPTIAQGLALVFSSQAQYEQAENVMYPWREQSPEAASLYFSAATNLLASDPPIKMPANIPQNVMTRIAAATIAAKNADTAQQLGWYARSVGQHASAMQWFQTALAWEKSNEPAAYGLALSLHLAEDQAALASLKNTWSGHSQRIADVGTERARHSNPAIASAVPEKAAARPAQSASATKHTVAEAARRRATPASARKTSTANIRDCQQPLAGPLPTGGSAVALGWCQMDRNRPVEAVKSFESALASGTSAERSDAAYGQALAYLRLGLLDQAAAASIKAPLSKQRQKELRVAILSDRALAAYEGGNFRETLLLLEQRSQLAAPRKDLMGLQAAAYLRLNRLNDSRIVYEALAASGDREGIRGLAVVRELMGEN</sequence>
<feature type="region of interest" description="Disordered" evidence="1">
    <location>
        <begin position="492"/>
        <end position="532"/>
    </location>
</feature>
<accession>A0A316J8Q5</accession>